<evidence type="ECO:0000256" key="1">
    <source>
        <dbReference type="SAM" id="SignalP"/>
    </source>
</evidence>
<feature type="signal peptide" evidence="1">
    <location>
        <begin position="1"/>
        <end position="26"/>
    </location>
</feature>
<evidence type="ECO:0000313" key="3">
    <source>
        <dbReference type="Proteomes" id="UP000603317"/>
    </source>
</evidence>
<gene>
    <name evidence="2" type="ORF">GCM10010923_02330</name>
</gene>
<protein>
    <recommendedName>
        <fullName evidence="4">TonB C-terminal domain-containing protein</fullName>
    </recommendedName>
</protein>
<organism evidence="2 3">
    <name type="scientific">Blastomonas marina</name>
    <dbReference type="NCBI Taxonomy" id="1867408"/>
    <lineage>
        <taxon>Bacteria</taxon>
        <taxon>Pseudomonadati</taxon>
        <taxon>Pseudomonadota</taxon>
        <taxon>Alphaproteobacteria</taxon>
        <taxon>Sphingomonadales</taxon>
        <taxon>Sphingomonadaceae</taxon>
        <taxon>Blastomonas</taxon>
    </lineage>
</organism>
<sequence>MTKTFKLPLAFIALACTLPVAAPALAQDGVLVVSQSALQQWQNDRTKELDRLLQSDRDPFGRPLSGIVQVSFTLDEDGRPTGLETVHNSAGVASQRIARWAVSQLRDLDSVPLASADGVRFQANIIFAANERERDAFAAELAAMESARLATAETGTVIAIG</sequence>
<dbReference type="Proteomes" id="UP000603317">
    <property type="component" value="Unassembled WGS sequence"/>
</dbReference>
<proteinExistence type="predicted"/>
<dbReference type="SUPFAM" id="SSF74653">
    <property type="entry name" value="TolA/TonB C-terminal domain"/>
    <property type="match status" value="1"/>
</dbReference>
<feature type="chain" id="PRO_5045708320" description="TonB C-terminal domain-containing protein" evidence="1">
    <location>
        <begin position="27"/>
        <end position="161"/>
    </location>
</feature>
<evidence type="ECO:0008006" key="4">
    <source>
        <dbReference type="Google" id="ProtNLM"/>
    </source>
</evidence>
<accession>A0ABQ1F382</accession>
<evidence type="ECO:0000313" key="2">
    <source>
        <dbReference type="EMBL" id="GFZ97820.1"/>
    </source>
</evidence>
<keyword evidence="1" id="KW-0732">Signal</keyword>
<keyword evidence="3" id="KW-1185">Reference proteome</keyword>
<reference evidence="3" key="1">
    <citation type="journal article" date="2019" name="Int. J. Syst. Evol. Microbiol.">
        <title>The Global Catalogue of Microorganisms (GCM) 10K type strain sequencing project: providing services to taxonomists for standard genome sequencing and annotation.</title>
        <authorList>
            <consortium name="The Broad Institute Genomics Platform"/>
            <consortium name="The Broad Institute Genome Sequencing Center for Infectious Disease"/>
            <person name="Wu L."/>
            <person name="Ma J."/>
        </authorList>
    </citation>
    <scope>NUCLEOTIDE SEQUENCE [LARGE SCALE GENOMIC DNA]</scope>
    <source>
        <strain evidence="3">CGMCC 1.15297</strain>
    </source>
</reference>
<dbReference type="RefSeq" id="WP_188640960.1">
    <property type="nucleotide sequence ID" value="NZ_BMID01000001.1"/>
</dbReference>
<comment type="caution">
    <text evidence="2">The sequence shown here is derived from an EMBL/GenBank/DDBJ whole genome shotgun (WGS) entry which is preliminary data.</text>
</comment>
<name>A0ABQ1F382_9SPHN</name>
<dbReference type="Gene3D" id="3.30.1150.10">
    <property type="match status" value="1"/>
</dbReference>
<dbReference type="EMBL" id="BMID01000001">
    <property type="protein sequence ID" value="GFZ97820.1"/>
    <property type="molecule type" value="Genomic_DNA"/>
</dbReference>